<protein>
    <submittedName>
        <fullName evidence="2">Uncharacterized protein</fullName>
    </submittedName>
</protein>
<reference evidence="3" key="1">
    <citation type="submission" date="2011-08" db="EMBL/GenBank/DDBJ databases">
        <authorList>
            <person name="Rombauts S."/>
        </authorList>
    </citation>
    <scope>NUCLEOTIDE SEQUENCE</scope>
    <source>
        <strain evidence="3">London</strain>
    </source>
</reference>
<organism evidence="2 3">
    <name type="scientific">Tetranychus urticae</name>
    <name type="common">Two-spotted spider mite</name>
    <dbReference type="NCBI Taxonomy" id="32264"/>
    <lineage>
        <taxon>Eukaryota</taxon>
        <taxon>Metazoa</taxon>
        <taxon>Ecdysozoa</taxon>
        <taxon>Arthropoda</taxon>
        <taxon>Chelicerata</taxon>
        <taxon>Arachnida</taxon>
        <taxon>Acari</taxon>
        <taxon>Acariformes</taxon>
        <taxon>Trombidiformes</taxon>
        <taxon>Prostigmata</taxon>
        <taxon>Eleutherengona</taxon>
        <taxon>Raphignathae</taxon>
        <taxon>Tetranychoidea</taxon>
        <taxon>Tetranychidae</taxon>
        <taxon>Tetranychus</taxon>
    </lineage>
</organism>
<dbReference type="EMBL" id="CAEY01000444">
    <property type="status" value="NOT_ANNOTATED_CDS"/>
    <property type="molecule type" value="Genomic_DNA"/>
</dbReference>
<sequence length="163" mass="19077">MADSTKEWPIILDEASFSYLVELSQKLSKVEGLVKKLVKYQQCNDKNYKLSQNSQNFTIVDNISWDNYHNSKAESEDNHKCSDWCPANDGDAFSEKNNNPNSEWTVRWDDDWDTEPDWSSVTSKNETALNWDTPKVSEWDKAHWSSEWRKSDSKGSNQEKIDW</sequence>
<feature type="region of interest" description="Disordered" evidence="1">
    <location>
        <begin position="71"/>
        <end position="109"/>
    </location>
</feature>
<accession>T1JR29</accession>
<feature type="region of interest" description="Disordered" evidence="1">
    <location>
        <begin position="138"/>
        <end position="163"/>
    </location>
</feature>
<dbReference type="EnsemblMetazoa" id="tetur01g05410.1">
    <property type="protein sequence ID" value="tetur01g05410.1"/>
    <property type="gene ID" value="tetur01g05410"/>
</dbReference>
<name>T1JR29_TETUR</name>
<reference evidence="2" key="2">
    <citation type="submission" date="2015-06" db="UniProtKB">
        <authorList>
            <consortium name="EnsemblMetazoa"/>
        </authorList>
    </citation>
    <scope>IDENTIFICATION</scope>
</reference>
<proteinExistence type="predicted"/>
<evidence type="ECO:0000256" key="1">
    <source>
        <dbReference type="SAM" id="MobiDB-lite"/>
    </source>
</evidence>
<evidence type="ECO:0000313" key="3">
    <source>
        <dbReference type="Proteomes" id="UP000015104"/>
    </source>
</evidence>
<dbReference type="Proteomes" id="UP000015104">
    <property type="component" value="Unassembled WGS sequence"/>
</dbReference>
<keyword evidence="3" id="KW-1185">Reference proteome</keyword>
<evidence type="ECO:0000313" key="2">
    <source>
        <dbReference type="EnsemblMetazoa" id="tetur01g05410.1"/>
    </source>
</evidence>
<dbReference type="HOGENOM" id="CLU_1629186_0_0_1"/>
<feature type="compositionally biased region" description="Basic and acidic residues" evidence="1">
    <location>
        <begin position="71"/>
        <end position="82"/>
    </location>
</feature>
<dbReference type="AlphaFoldDB" id="T1JR29"/>
<feature type="compositionally biased region" description="Polar residues" evidence="1">
    <location>
        <begin position="95"/>
        <end position="104"/>
    </location>
</feature>